<evidence type="ECO:0000313" key="1">
    <source>
        <dbReference type="EMBL" id="KFB35102.1"/>
    </source>
</evidence>
<dbReference type="EMBL" id="KE524215">
    <property type="protein sequence ID" value="KFB35102.1"/>
    <property type="molecule type" value="Genomic_DNA"/>
</dbReference>
<name>A0A084VAV8_ANOSI</name>
<accession>A0A084VAV8</accession>
<reference evidence="1 3" key="1">
    <citation type="journal article" date="2014" name="BMC Genomics">
        <title>Genome sequence of Anopheles sinensis provides insight into genetics basis of mosquito competence for malaria parasites.</title>
        <authorList>
            <person name="Zhou D."/>
            <person name="Zhang D."/>
            <person name="Ding G."/>
            <person name="Shi L."/>
            <person name="Hou Q."/>
            <person name="Ye Y."/>
            <person name="Xu Y."/>
            <person name="Zhou H."/>
            <person name="Xiong C."/>
            <person name="Li S."/>
            <person name="Yu J."/>
            <person name="Hong S."/>
            <person name="Yu X."/>
            <person name="Zou P."/>
            <person name="Chen C."/>
            <person name="Chang X."/>
            <person name="Wang W."/>
            <person name="Lv Y."/>
            <person name="Sun Y."/>
            <person name="Ma L."/>
            <person name="Shen B."/>
            <person name="Zhu C."/>
        </authorList>
    </citation>
    <scope>NUCLEOTIDE SEQUENCE [LARGE SCALE GENOMIC DNA]</scope>
</reference>
<protein>
    <submittedName>
        <fullName evidence="1 2">Uncharacterized protein</fullName>
    </submittedName>
</protein>
<keyword evidence="3" id="KW-1185">Reference proteome</keyword>
<reference evidence="2" key="2">
    <citation type="submission" date="2020-05" db="UniProtKB">
        <authorList>
            <consortium name="EnsemblMetazoa"/>
        </authorList>
    </citation>
    <scope>IDENTIFICATION</scope>
</reference>
<dbReference type="Proteomes" id="UP000030765">
    <property type="component" value="Unassembled WGS sequence"/>
</dbReference>
<evidence type="ECO:0000313" key="3">
    <source>
        <dbReference type="Proteomes" id="UP000030765"/>
    </source>
</evidence>
<dbReference type="AlphaFoldDB" id="A0A084VAV8"/>
<proteinExistence type="predicted"/>
<organism evidence="1">
    <name type="scientific">Anopheles sinensis</name>
    <name type="common">Mosquito</name>
    <dbReference type="NCBI Taxonomy" id="74873"/>
    <lineage>
        <taxon>Eukaryota</taxon>
        <taxon>Metazoa</taxon>
        <taxon>Ecdysozoa</taxon>
        <taxon>Arthropoda</taxon>
        <taxon>Hexapoda</taxon>
        <taxon>Insecta</taxon>
        <taxon>Pterygota</taxon>
        <taxon>Neoptera</taxon>
        <taxon>Endopterygota</taxon>
        <taxon>Diptera</taxon>
        <taxon>Nematocera</taxon>
        <taxon>Culicoidea</taxon>
        <taxon>Culicidae</taxon>
        <taxon>Anophelinae</taxon>
        <taxon>Anopheles</taxon>
    </lineage>
</organism>
<evidence type="ECO:0000313" key="2">
    <source>
        <dbReference type="EnsemblMetazoa" id="ASIC000984-PA"/>
    </source>
</evidence>
<gene>
    <name evidence="1" type="ORF">ZHAS_00000984</name>
</gene>
<dbReference type="VEuPathDB" id="VectorBase:ASIC000984"/>
<dbReference type="EnsemblMetazoa" id="ASIC000984-RA">
    <property type="protein sequence ID" value="ASIC000984-PA"/>
    <property type="gene ID" value="ASIC000984"/>
</dbReference>
<sequence>MPLCSDLASSIFSPALWQVCVCVWSGQRKCFTLRRHLIAPSLGDRRGGTVPLKPVENQRAVRAENANEDVIRVLAIDLRFHQETPSPTKRLCTWVPPVVFSSCNITIAIITVIPGVRSVGKKIDHNGQVPRHMDRLGNGARSENAARVAAKCRLVTDHCLADRQLTSTRRALPRKCNWMKRVREHARCESRASLTLAFPRPGCKSATGTKQVPQS</sequence>
<dbReference type="EMBL" id="ATLV01004498">
    <property type="status" value="NOT_ANNOTATED_CDS"/>
    <property type="molecule type" value="Genomic_DNA"/>
</dbReference>